<dbReference type="AlphaFoldDB" id="A0A6C2YU89"/>
<sequence>MIRISTIGLRGLLLLALVGTMGCGSGEKPAGTVSGTVTLAGNPLLTGDVNFSGKDGSAAIARIGEGGAFKVDGVVDTGEYTVFVTPTPPEPQMPGKKAAAPKKFDVPAKFRSASTSPVKVTVESGSNNLKIDLKD</sequence>
<dbReference type="EMBL" id="LR586016">
    <property type="protein sequence ID" value="VIP04475.1"/>
    <property type="molecule type" value="Genomic_DNA"/>
</dbReference>
<dbReference type="EMBL" id="LR593887">
    <property type="protein sequence ID" value="VTS06312.1"/>
    <property type="molecule type" value="Genomic_DNA"/>
</dbReference>
<accession>A0A6C2YU89</accession>
<evidence type="ECO:0000313" key="2">
    <source>
        <dbReference type="Proteomes" id="UP000464378"/>
    </source>
</evidence>
<keyword evidence="2" id="KW-1185">Reference proteome</keyword>
<evidence type="ECO:0000313" key="1">
    <source>
        <dbReference type="EMBL" id="VIP04475.1"/>
    </source>
</evidence>
<dbReference type="KEGG" id="tim:GMBLW1_47180"/>
<reference evidence="1" key="1">
    <citation type="submission" date="2019-04" db="EMBL/GenBank/DDBJ databases">
        <authorList>
            <consortium name="Science for Life Laboratories"/>
        </authorList>
    </citation>
    <scope>NUCLEOTIDE SEQUENCE</scope>
    <source>
        <strain evidence="1">MBLW1</strain>
    </source>
</reference>
<dbReference type="Proteomes" id="UP000464378">
    <property type="component" value="Chromosome"/>
</dbReference>
<dbReference type="PROSITE" id="PS51257">
    <property type="entry name" value="PROKAR_LIPOPROTEIN"/>
    <property type="match status" value="1"/>
</dbReference>
<proteinExistence type="predicted"/>
<organism evidence="1">
    <name type="scientific">Tuwongella immobilis</name>
    <dbReference type="NCBI Taxonomy" id="692036"/>
    <lineage>
        <taxon>Bacteria</taxon>
        <taxon>Pseudomonadati</taxon>
        <taxon>Planctomycetota</taxon>
        <taxon>Planctomycetia</taxon>
        <taxon>Gemmatales</taxon>
        <taxon>Gemmataceae</taxon>
        <taxon>Tuwongella</taxon>
    </lineage>
</organism>
<protein>
    <recommendedName>
        <fullName evidence="3">Carboxypeptidase regulatory-like domain-containing protein</fullName>
    </recommendedName>
</protein>
<gene>
    <name evidence="1" type="ORF">GMBLW1_47180</name>
</gene>
<name>A0A6C2YU89_9BACT</name>
<evidence type="ECO:0008006" key="3">
    <source>
        <dbReference type="Google" id="ProtNLM"/>
    </source>
</evidence>
<dbReference type="InParanoid" id="A0A6C2YU89"/>